<gene>
    <name evidence="7" type="ORF">IGS68_11045</name>
</gene>
<evidence type="ECO:0000256" key="1">
    <source>
        <dbReference type="ARBA" id="ARBA00005896"/>
    </source>
</evidence>
<dbReference type="InterPro" id="IPR003819">
    <property type="entry name" value="TauD/TfdA-like"/>
</dbReference>
<dbReference type="InterPro" id="IPR051323">
    <property type="entry name" value="AtsK-like"/>
</dbReference>
<keyword evidence="4" id="KW-0560">Oxidoreductase</keyword>
<keyword evidence="5" id="KW-0408">Iron</keyword>
<evidence type="ECO:0000256" key="4">
    <source>
        <dbReference type="ARBA" id="ARBA00023002"/>
    </source>
</evidence>
<sequence length="154" mass="17040">MVIKERKLSERHAREGGLPEPEVTWTRFSGGSVMDDALISGSLDLAAAGVAPVVHPVVRVHPANGRKALFVNEGFITHIVGLVEDESAALLAELFRHSTDDRFIHRHRWQPFDLVMWDNCSILHLATGRPPHLRRTLDRTTMRGDEPVAIAAAG</sequence>
<keyword evidence="2" id="KW-0479">Metal-binding</keyword>
<proteinExistence type="inferred from homology"/>
<accession>A0ABX7BF54</accession>
<dbReference type="EMBL" id="CP067420">
    <property type="protein sequence ID" value="QQP91696.1"/>
    <property type="molecule type" value="Genomic_DNA"/>
</dbReference>
<evidence type="ECO:0000313" key="8">
    <source>
        <dbReference type="Proteomes" id="UP000595197"/>
    </source>
</evidence>
<dbReference type="Proteomes" id="UP000595197">
    <property type="component" value="Chromosome"/>
</dbReference>
<dbReference type="RefSeq" id="WP_201079880.1">
    <property type="nucleotide sequence ID" value="NZ_CP067420.1"/>
</dbReference>
<feature type="domain" description="TauD/TfdA-like" evidence="6">
    <location>
        <begin position="52"/>
        <end position="140"/>
    </location>
</feature>
<reference evidence="7" key="1">
    <citation type="submission" date="2021-02" db="EMBL/GenBank/DDBJ databases">
        <title>Skermanella TT6 skin isolate.</title>
        <authorList>
            <person name="Lee K."/>
            <person name="Ganzorig M."/>
        </authorList>
    </citation>
    <scope>NUCLEOTIDE SEQUENCE</scope>
    <source>
        <strain evidence="7">TT6</strain>
    </source>
</reference>
<evidence type="ECO:0000256" key="5">
    <source>
        <dbReference type="ARBA" id="ARBA00023004"/>
    </source>
</evidence>
<evidence type="ECO:0000259" key="6">
    <source>
        <dbReference type="Pfam" id="PF02668"/>
    </source>
</evidence>
<dbReference type="GO" id="GO:0051213">
    <property type="term" value="F:dioxygenase activity"/>
    <property type="evidence" value="ECO:0007669"/>
    <property type="project" value="UniProtKB-KW"/>
</dbReference>
<keyword evidence="3 7" id="KW-0223">Dioxygenase</keyword>
<dbReference type="InterPro" id="IPR042098">
    <property type="entry name" value="TauD-like_sf"/>
</dbReference>
<organism evidence="7 8">
    <name type="scientific">Skermanella cutis</name>
    <dbReference type="NCBI Taxonomy" id="2775420"/>
    <lineage>
        <taxon>Bacteria</taxon>
        <taxon>Pseudomonadati</taxon>
        <taxon>Pseudomonadota</taxon>
        <taxon>Alphaproteobacteria</taxon>
        <taxon>Rhodospirillales</taxon>
        <taxon>Azospirillaceae</taxon>
        <taxon>Skermanella</taxon>
    </lineage>
</organism>
<dbReference type="PANTHER" id="PTHR30468">
    <property type="entry name" value="ALPHA-KETOGLUTARATE-DEPENDENT SULFONATE DIOXYGENASE"/>
    <property type="match status" value="1"/>
</dbReference>
<evidence type="ECO:0000313" key="7">
    <source>
        <dbReference type="EMBL" id="QQP91696.1"/>
    </source>
</evidence>
<evidence type="ECO:0000256" key="3">
    <source>
        <dbReference type="ARBA" id="ARBA00022964"/>
    </source>
</evidence>
<dbReference type="Pfam" id="PF02668">
    <property type="entry name" value="TauD"/>
    <property type="match status" value="1"/>
</dbReference>
<evidence type="ECO:0000256" key="2">
    <source>
        <dbReference type="ARBA" id="ARBA00022723"/>
    </source>
</evidence>
<comment type="similarity">
    <text evidence="1">Belongs to the TfdA dioxygenase family.</text>
</comment>
<keyword evidence="8" id="KW-1185">Reference proteome</keyword>
<dbReference type="PANTHER" id="PTHR30468:SF1">
    <property type="entry name" value="ALPHA-KETOGLUTARATE-DEPENDENT SULFONATE DIOXYGENASE"/>
    <property type="match status" value="1"/>
</dbReference>
<protein>
    <submittedName>
        <fullName evidence="7">TauD/TfdA family dioxygenase</fullName>
    </submittedName>
</protein>
<dbReference type="SUPFAM" id="SSF51197">
    <property type="entry name" value="Clavaminate synthase-like"/>
    <property type="match status" value="1"/>
</dbReference>
<name>A0ABX7BF54_9PROT</name>
<dbReference type="Gene3D" id="3.60.130.10">
    <property type="entry name" value="Clavaminate synthase-like"/>
    <property type="match status" value="1"/>
</dbReference>